<proteinExistence type="predicted"/>
<dbReference type="AlphaFoldDB" id="A0A0S4QSC2"/>
<feature type="region of interest" description="Disordered" evidence="1">
    <location>
        <begin position="1"/>
        <end position="215"/>
    </location>
</feature>
<feature type="compositionally biased region" description="Polar residues" evidence="1">
    <location>
        <begin position="196"/>
        <end position="211"/>
    </location>
</feature>
<dbReference type="RefSeq" id="WP_131799494.1">
    <property type="nucleotide sequence ID" value="NZ_FAOZ01000012.1"/>
</dbReference>
<protein>
    <submittedName>
        <fullName evidence="2">Uncharacterized protein</fullName>
    </submittedName>
</protein>
<dbReference type="Proteomes" id="UP000198802">
    <property type="component" value="Unassembled WGS sequence"/>
</dbReference>
<gene>
    <name evidence="2" type="ORF">Ga0074812_11230</name>
</gene>
<feature type="compositionally biased region" description="Polar residues" evidence="1">
    <location>
        <begin position="21"/>
        <end position="33"/>
    </location>
</feature>
<feature type="compositionally biased region" description="Low complexity" evidence="1">
    <location>
        <begin position="143"/>
        <end position="152"/>
    </location>
</feature>
<keyword evidence="3" id="KW-1185">Reference proteome</keyword>
<evidence type="ECO:0000256" key="1">
    <source>
        <dbReference type="SAM" id="MobiDB-lite"/>
    </source>
</evidence>
<accession>A0A0S4QSC2</accession>
<evidence type="ECO:0000313" key="3">
    <source>
        <dbReference type="Proteomes" id="UP000198802"/>
    </source>
</evidence>
<feature type="compositionally biased region" description="Polar residues" evidence="1">
    <location>
        <begin position="120"/>
        <end position="135"/>
    </location>
</feature>
<reference evidence="3" key="1">
    <citation type="submission" date="2015-11" db="EMBL/GenBank/DDBJ databases">
        <authorList>
            <person name="Varghese N."/>
        </authorList>
    </citation>
    <scope>NUCLEOTIDE SEQUENCE [LARGE SCALE GENOMIC DNA]</scope>
    <source>
        <strain evidence="3">DSM 45899</strain>
    </source>
</reference>
<sequence>MPQSHEHPTTSDRPADGQPTRPDTTQRDGSLSRSGVGDGGADRSGPAGGGAGFGQSHQREGGLAAKGGGDASPNVTTVDQRLGGAVSGGMSGREAAATAGDRPVLTQLSDNASAGGMSGPNATSSAGKDGTQQEGGLSKDPQATAAADNASAGGMSGPNATSSAGKDGTQPEGDLSKDPRPTPAADNASAGGMSGPNATSSTGKDGTQQEGYRTDDSRFWGRAVIDSLKRGLENNDPVAVETARQIANVVYARTEGRGGTVQYVGSVDREREVAKTFGMTKEEGRELSNLVRGLLPQDRPLQADYAGRVGSAANLADRETADKINIITKPGSGIGGILAGVVGMRGGTAADMRAAANAGNLVEAGGNVKTGGDSLKGANNPHIPTREAVTGAPR</sequence>
<feature type="region of interest" description="Disordered" evidence="1">
    <location>
        <begin position="372"/>
        <end position="394"/>
    </location>
</feature>
<evidence type="ECO:0000313" key="2">
    <source>
        <dbReference type="EMBL" id="CUU57370.1"/>
    </source>
</evidence>
<feature type="compositionally biased region" description="Basic and acidic residues" evidence="1">
    <location>
        <begin position="1"/>
        <end position="15"/>
    </location>
</feature>
<name>A0A0S4QSC2_9ACTN</name>
<organism evidence="2 3">
    <name type="scientific">Parafrankia irregularis</name>
    <dbReference type="NCBI Taxonomy" id="795642"/>
    <lineage>
        <taxon>Bacteria</taxon>
        <taxon>Bacillati</taxon>
        <taxon>Actinomycetota</taxon>
        <taxon>Actinomycetes</taxon>
        <taxon>Frankiales</taxon>
        <taxon>Frankiaceae</taxon>
        <taxon>Parafrankia</taxon>
    </lineage>
</organism>
<dbReference type="EMBL" id="FAOZ01000012">
    <property type="protein sequence ID" value="CUU57370.1"/>
    <property type="molecule type" value="Genomic_DNA"/>
</dbReference>